<dbReference type="Pfam" id="PF00339">
    <property type="entry name" value="Arrestin_N"/>
    <property type="match status" value="1"/>
</dbReference>
<proteinExistence type="predicted"/>
<dbReference type="InterPro" id="IPR014752">
    <property type="entry name" value="Arrestin-like_C"/>
</dbReference>
<dbReference type="InterPro" id="IPR014756">
    <property type="entry name" value="Ig_E-set"/>
</dbReference>
<dbReference type="PANTHER" id="PTHR11188:SF17">
    <property type="entry name" value="FI21816P1"/>
    <property type="match status" value="1"/>
</dbReference>
<organism evidence="2 3">
    <name type="scientific">Ectocarpus siliculosus</name>
    <name type="common">Brown alga</name>
    <name type="synonym">Conferva siliculosa</name>
    <dbReference type="NCBI Taxonomy" id="2880"/>
    <lineage>
        <taxon>Eukaryota</taxon>
        <taxon>Sar</taxon>
        <taxon>Stramenopiles</taxon>
        <taxon>Ochrophyta</taxon>
        <taxon>PX clade</taxon>
        <taxon>Phaeophyceae</taxon>
        <taxon>Ectocarpales</taxon>
        <taxon>Ectocarpaceae</taxon>
        <taxon>Ectocarpus</taxon>
    </lineage>
</organism>
<dbReference type="GO" id="GO:0005737">
    <property type="term" value="C:cytoplasm"/>
    <property type="evidence" value="ECO:0007669"/>
    <property type="project" value="TreeGrafter"/>
</dbReference>
<dbReference type="OrthoDB" id="7785529at2759"/>
<evidence type="ECO:0000313" key="2">
    <source>
        <dbReference type="EMBL" id="CBJ32134.1"/>
    </source>
</evidence>
<name>D7FWP6_ECTSI</name>
<keyword evidence="3" id="KW-1185">Reference proteome</keyword>
<dbReference type="EMBL" id="FN649741">
    <property type="protein sequence ID" value="CBJ32134.1"/>
    <property type="molecule type" value="Genomic_DNA"/>
</dbReference>
<evidence type="ECO:0000259" key="1">
    <source>
        <dbReference type="Pfam" id="PF00339"/>
    </source>
</evidence>
<dbReference type="EMBL" id="FN648497">
    <property type="protein sequence ID" value="CBJ32134.1"/>
    <property type="molecule type" value="Genomic_DNA"/>
</dbReference>
<protein>
    <recommendedName>
        <fullName evidence="1">Arrestin-like N-terminal domain-containing protein</fullName>
    </recommendedName>
</protein>
<sequence length="390" mass="40667">MGIEIDISTRQSTCFPGDVIQGTVRLNVTAKDAGSPAGSLVIRLVGLAKTRAMFTATGVVPTESGAAPYTYRDTLSEDVEFLGYDVQLADFGGRAASGEHTYDFSVTLPPSLPASMKEQGGGGSCAIAYGFRARLHRPGLLNFDAKGKVQLKVLGKPQETSASSPVVAGPEVMAVKKCYCLQSGSCVAESRSTMDLGHRHARWQHGAPTNSHESMSLGFQADRSVVGLNESVGITVVARNDSSVAVKNLRIELVQETSWTANGAGDVSTRAVKSVVVPGAELGAVEFGGQRGRSAAAIADTARADLESQLASGAGTRYELTVPADTSITLNSETIQPGTSGVVPKVHEETSSLAPSSTARPVTVTVPPSAVKLAYNHEQPRTSGAVGKYF</sequence>
<gene>
    <name evidence="2" type="ORF">Esi_0309_0041</name>
</gene>
<accession>D7FWP6</accession>
<dbReference type="InterPro" id="IPR011021">
    <property type="entry name" value="Arrestin-like_N"/>
</dbReference>
<evidence type="ECO:0000313" key="3">
    <source>
        <dbReference type="Proteomes" id="UP000002630"/>
    </source>
</evidence>
<dbReference type="Gene3D" id="2.60.40.640">
    <property type="match status" value="1"/>
</dbReference>
<dbReference type="GO" id="GO:0015031">
    <property type="term" value="P:protein transport"/>
    <property type="evidence" value="ECO:0007669"/>
    <property type="project" value="TreeGrafter"/>
</dbReference>
<dbReference type="STRING" id="2880.D7FWP6"/>
<feature type="domain" description="Arrestin-like N-terminal" evidence="1">
    <location>
        <begin position="4"/>
        <end position="155"/>
    </location>
</feature>
<dbReference type="InterPro" id="IPR050357">
    <property type="entry name" value="Arrestin_domain-protein"/>
</dbReference>
<dbReference type="SUPFAM" id="SSF81296">
    <property type="entry name" value="E set domains"/>
    <property type="match status" value="1"/>
</dbReference>
<dbReference type="PANTHER" id="PTHR11188">
    <property type="entry name" value="ARRESTIN DOMAIN CONTAINING PROTEIN"/>
    <property type="match status" value="1"/>
</dbReference>
<dbReference type="Proteomes" id="UP000002630">
    <property type="component" value="Linkage Group LG16"/>
</dbReference>
<dbReference type="AlphaFoldDB" id="D7FWP6"/>
<dbReference type="InParanoid" id="D7FWP6"/>
<reference evidence="2 3" key="1">
    <citation type="journal article" date="2010" name="Nature">
        <title>The Ectocarpus genome and the independent evolution of multicellularity in brown algae.</title>
        <authorList>
            <person name="Cock J.M."/>
            <person name="Sterck L."/>
            <person name="Rouze P."/>
            <person name="Scornet D."/>
            <person name="Allen A.E."/>
            <person name="Amoutzias G."/>
            <person name="Anthouard V."/>
            <person name="Artiguenave F."/>
            <person name="Aury J.M."/>
            <person name="Badger J.H."/>
            <person name="Beszteri B."/>
            <person name="Billiau K."/>
            <person name="Bonnet E."/>
            <person name="Bothwell J.H."/>
            <person name="Bowler C."/>
            <person name="Boyen C."/>
            <person name="Brownlee C."/>
            <person name="Carrano C.J."/>
            <person name="Charrier B."/>
            <person name="Cho G.Y."/>
            <person name="Coelho S.M."/>
            <person name="Collen J."/>
            <person name="Corre E."/>
            <person name="Da Silva C."/>
            <person name="Delage L."/>
            <person name="Delaroque N."/>
            <person name="Dittami S.M."/>
            <person name="Doulbeau S."/>
            <person name="Elias M."/>
            <person name="Farnham G."/>
            <person name="Gachon C.M."/>
            <person name="Gschloessl B."/>
            <person name="Heesch S."/>
            <person name="Jabbari K."/>
            <person name="Jubin C."/>
            <person name="Kawai H."/>
            <person name="Kimura K."/>
            <person name="Kloareg B."/>
            <person name="Kupper F.C."/>
            <person name="Lang D."/>
            <person name="Le Bail A."/>
            <person name="Leblanc C."/>
            <person name="Lerouge P."/>
            <person name="Lohr M."/>
            <person name="Lopez P.J."/>
            <person name="Martens C."/>
            <person name="Maumus F."/>
            <person name="Michel G."/>
            <person name="Miranda-Saavedra D."/>
            <person name="Morales J."/>
            <person name="Moreau H."/>
            <person name="Motomura T."/>
            <person name="Nagasato C."/>
            <person name="Napoli C.A."/>
            <person name="Nelson D.R."/>
            <person name="Nyvall-Collen P."/>
            <person name="Peters A.F."/>
            <person name="Pommier C."/>
            <person name="Potin P."/>
            <person name="Poulain J."/>
            <person name="Quesneville H."/>
            <person name="Read B."/>
            <person name="Rensing S.A."/>
            <person name="Ritter A."/>
            <person name="Rousvoal S."/>
            <person name="Samanta M."/>
            <person name="Samson G."/>
            <person name="Schroeder D.C."/>
            <person name="Segurens B."/>
            <person name="Strittmatter M."/>
            <person name="Tonon T."/>
            <person name="Tregear J.W."/>
            <person name="Valentin K."/>
            <person name="von Dassow P."/>
            <person name="Yamagishi T."/>
            <person name="Van de Peer Y."/>
            <person name="Wincker P."/>
        </authorList>
    </citation>
    <scope>NUCLEOTIDE SEQUENCE [LARGE SCALE GENOMIC DNA]</scope>
    <source>
        <strain evidence="3">Ec32 / CCAP1310/4</strain>
    </source>
</reference>